<evidence type="ECO:0000256" key="10">
    <source>
        <dbReference type="ARBA" id="ARBA00023242"/>
    </source>
</evidence>
<evidence type="ECO:0000256" key="8">
    <source>
        <dbReference type="ARBA" id="ARBA00022842"/>
    </source>
</evidence>
<dbReference type="GO" id="GO:0046872">
    <property type="term" value="F:metal ion binding"/>
    <property type="evidence" value="ECO:0007669"/>
    <property type="project" value="UniProtKB-KW"/>
</dbReference>
<dbReference type="InterPro" id="IPR005135">
    <property type="entry name" value="Endo/exonuclease/phosphatase"/>
</dbReference>
<keyword evidence="6" id="KW-0227">DNA damage</keyword>
<dbReference type="Pfam" id="PF03372">
    <property type="entry name" value="Exo_endo_phos"/>
    <property type="match status" value="1"/>
</dbReference>
<evidence type="ECO:0000256" key="1">
    <source>
        <dbReference type="ARBA" id="ARBA00001936"/>
    </source>
</evidence>
<keyword evidence="9" id="KW-0234">DNA repair</keyword>
<evidence type="ECO:0000256" key="4">
    <source>
        <dbReference type="ARBA" id="ARBA00022722"/>
    </source>
</evidence>
<dbReference type="GO" id="GO:0005737">
    <property type="term" value="C:cytoplasm"/>
    <property type="evidence" value="ECO:0007669"/>
    <property type="project" value="TreeGrafter"/>
</dbReference>
<keyword evidence="10" id="KW-0539">Nucleus</keyword>
<comment type="cofactor">
    <cofactor evidence="2">
        <name>Mg(2+)</name>
        <dbReference type="ChEBI" id="CHEBI:18420"/>
    </cofactor>
</comment>
<accession>A0A8H5GMC6</accession>
<protein>
    <recommendedName>
        <fullName evidence="11">Endonuclease/exonuclease/phosphatase domain-containing protein</fullName>
    </recommendedName>
</protein>
<evidence type="ECO:0000256" key="3">
    <source>
        <dbReference type="ARBA" id="ARBA00004322"/>
    </source>
</evidence>
<sequence>MNFDDMALYDVSDDEKYYMWSLKMYRYRDGTQRWKHLPVSYDKHSAPNRINLITWNIDFQSPYPTERMQGAMKFLQEYLGDPPSPCVILLQEVSNKVLPYLLEVEWIQRHFLITPTSKVKWNGKGTYGLVTLVEKSIPVVHSSIVHFANKVVTDMERAVLLTDVKLRVPGTGSGKDEKCLVVRIANVHLESLGYLMAVKKRREQLKFCAWIVREPDEQHPFHGGVVAGDFNAIDSDSDSQVTEEGLKDHGPEMELREQFTWGVNDDRGGYPPGRLDKIVYTPYRGFRMTIPERLGFGLTINSRGKEECVSDHCALSCNLEAQRRG</sequence>
<dbReference type="AlphaFoldDB" id="A0A8H5GMC6"/>
<dbReference type="SUPFAM" id="SSF56219">
    <property type="entry name" value="DNase I-like"/>
    <property type="match status" value="1"/>
</dbReference>
<name>A0A8H5GMC6_9AGAR</name>
<dbReference type="Proteomes" id="UP000559256">
    <property type="component" value="Unassembled WGS sequence"/>
</dbReference>
<gene>
    <name evidence="12" type="ORF">D9758_003707</name>
</gene>
<dbReference type="GO" id="GO:0006302">
    <property type="term" value="P:double-strand break repair"/>
    <property type="evidence" value="ECO:0007669"/>
    <property type="project" value="TreeGrafter"/>
</dbReference>
<dbReference type="Gene3D" id="3.60.10.10">
    <property type="entry name" value="Endonuclease/exonuclease/phosphatase"/>
    <property type="match status" value="1"/>
</dbReference>
<evidence type="ECO:0000259" key="11">
    <source>
        <dbReference type="Pfam" id="PF03372"/>
    </source>
</evidence>
<keyword evidence="4" id="KW-0540">Nuclease</keyword>
<evidence type="ECO:0000313" key="13">
    <source>
        <dbReference type="Proteomes" id="UP000559256"/>
    </source>
</evidence>
<feature type="domain" description="Endonuclease/exonuclease/phosphatase" evidence="11">
    <location>
        <begin position="53"/>
        <end position="312"/>
    </location>
</feature>
<comment type="subcellular location">
    <subcellularLocation>
        <location evidence="3">Nucleus</location>
        <location evidence="3">PML body</location>
    </subcellularLocation>
</comment>
<proteinExistence type="predicted"/>
<dbReference type="OrthoDB" id="9975959at2759"/>
<keyword evidence="7" id="KW-0378">Hydrolase</keyword>
<keyword evidence="8" id="KW-0460">Magnesium</keyword>
<keyword evidence="5" id="KW-0479">Metal-binding</keyword>
<keyword evidence="13" id="KW-1185">Reference proteome</keyword>
<dbReference type="GO" id="GO:0004518">
    <property type="term" value="F:nuclease activity"/>
    <property type="evidence" value="ECO:0007669"/>
    <property type="project" value="UniProtKB-KW"/>
</dbReference>
<evidence type="ECO:0000313" key="12">
    <source>
        <dbReference type="EMBL" id="KAF5367577.1"/>
    </source>
</evidence>
<dbReference type="InterPro" id="IPR051547">
    <property type="entry name" value="TDP2-like"/>
</dbReference>
<organism evidence="12 13">
    <name type="scientific">Tetrapyrgos nigripes</name>
    <dbReference type="NCBI Taxonomy" id="182062"/>
    <lineage>
        <taxon>Eukaryota</taxon>
        <taxon>Fungi</taxon>
        <taxon>Dikarya</taxon>
        <taxon>Basidiomycota</taxon>
        <taxon>Agaricomycotina</taxon>
        <taxon>Agaricomycetes</taxon>
        <taxon>Agaricomycetidae</taxon>
        <taxon>Agaricales</taxon>
        <taxon>Marasmiineae</taxon>
        <taxon>Marasmiaceae</taxon>
        <taxon>Tetrapyrgos</taxon>
    </lineage>
</organism>
<evidence type="ECO:0000256" key="2">
    <source>
        <dbReference type="ARBA" id="ARBA00001946"/>
    </source>
</evidence>
<evidence type="ECO:0000256" key="6">
    <source>
        <dbReference type="ARBA" id="ARBA00022763"/>
    </source>
</evidence>
<dbReference type="GO" id="GO:0070260">
    <property type="term" value="F:5'-tyrosyl-DNA phosphodiesterase activity"/>
    <property type="evidence" value="ECO:0007669"/>
    <property type="project" value="TreeGrafter"/>
</dbReference>
<comment type="cofactor">
    <cofactor evidence="1">
        <name>Mn(2+)</name>
        <dbReference type="ChEBI" id="CHEBI:29035"/>
    </cofactor>
</comment>
<reference evidence="12 13" key="1">
    <citation type="journal article" date="2020" name="ISME J.">
        <title>Uncovering the hidden diversity of litter-decomposition mechanisms in mushroom-forming fungi.</title>
        <authorList>
            <person name="Floudas D."/>
            <person name="Bentzer J."/>
            <person name="Ahren D."/>
            <person name="Johansson T."/>
            <person name="Persson P."/>
            <person name="Tunlid A."/>
        </authorList>
    </citation>
    <scope>NUCLEOTIDE SEQUENCE [LARGE SCALE GENOMIC DNA]</scope>
    <source>
        <strain evidence="12 13">CBS 291.85</strain>
    </source>
</reference>
<dbReference type="InterPro" id="IPR036691">
    <property type="entry name" value="Endo/exonu/phosph_ase_sf"/>
</dbReference>
<dbReference type="EMBL" id="JAACJM010000019">
    <property type="protein sequence ID" value="KAF5367577.1"/>
    <property type="molecule type" value="Genomic_DNA"/>
</dbReference>
<evidence type="ECO:0000256" key="5">
    <source>
        <dbReference type="ARBA" id="ARBA00022723"/>
    </source>
</evidence>
<dbReference type="PANTHER" id="PTHR15822">
    <property type="entry name" value="TRAF AND TNF RECEPTOR-ASSOCIATED PROTEIN"/>
    <property type="match status" value="1"/>
</dbReference>
<evidence type="ECO:0000256" key="7">
    <source>
        <dbReference type="ARBA" id="ARBA00022801"/>
    </source>
</evidence>
<dbReference type="PANTHER" id="PTHR15822:SF4">
    <property type="entry name" value="TYROSYL-DNA PHOSPHODIESTERASE 2"/>
    <property type="match status" value="1"/>
</dbReference>
<comment type="caution">
    <text evidence="12">The sequence shown here is derived from an EMBL/GenBank/DDBJ whole genome shotgun (WGS) entry which is preliminary data.</text>
</comment>
<evidence type="ECO:0000256" key="9">
    <source>
        <dbReference type="ARBA" id="ARBA00023204"/>
    </source>
</evidence>
<dbReference type="GO" id="GO:0003697">
    <property type="term" value="F:single-stranded DNA binding"/>
    <property type="evidence" value="ECO:0007669"/>
    <property type="project" value="TreeGrafter"/>
</dbReference>